<gene>
    <name evidence="1" type="ORF">PGUG_01422</name>
</gene>
<dbReference type="RefSeq" id="XP_001485751.2">
    <property type="nucleotide sequence ID" value="XM_001485701.1"/>
</dbReference>
<dbReference type="KEGG" id="pgu:PGUG_01422"/>
<dbReference type="GeneID" id="5127619"/>
<dbReference type="EMBL" id="CH408156">
    <property type="protein sequence ID" value="EDK37324.2"/>
    <property type="molecule type" value="Genomic_DNA"/>
</dbReference>
<name>A5DDS1_PICGU</name>
<dbReference type="AlphaFoldDB" id="A5DDS1"/>
<proteinExistence type="predicted"/>
<dbReference type="HOGENOM" id="CLU_1180588_0_0_1"/>
<reference evidence="1 2" key="1">
    <citation type="journal article" date="2009" name="Nature">
        <title>Evolution of pathogenicity and sexual reproduction in eight Candida genomes.</title>
        <authorList>
            <person name="Butler G."/>
            <person name="Rasmussen M.D."/>
            <person name="Lin M.F."/>
            <person name="Santos M.A."/>
            <person name="Sakthikumar S."/>
            <person name="Munro C.A."/>
            <person name="Rheinbay E."/>
            <person name="Grabherr M."/>
            <person name="Forche A."/>
            <person name="Reedy J.L."/>
            <person name="Agrafioti I."/>
            <person name="Arnaud M.B."/>
            <person name="Bates S."/>
            <person name="Brown A.J."/>
            <person name="Brunke S."/>
            <person name="Costanzo M.C."/>
            <person name="Fitzpatrick D.A."/>
            <person name="de Groot P.W."/>
            <person name="Harris D."/>
            <person name="Hoyer L.L."/>
            <person name="Hube B."/>
            <person name="Klis F.M."/>
            <person name="Kodira C."/>
            <person name="Lennard N."/>
            <person name="Logue M.E."/>
            <person name="Martin R."/>
            <person name="Neiman A.M."/>
            <person name="Nikolaou E."/>
            <person name="Quail M.A."/>
            <person name="Quinn J."/>
            <person name="Santos M.C."/>
            <person name="Schmitzberger F.F."/>
            <person name="Sherlock G."/>
            <person name="Shah P."/>
            <person name="Silverstein K.A."/>
            <person name="Skrzypek M.S."/>
            <person name="Soll D."/>
            <person name="Staggs R."/>
            <person name="Stansfield I."/>
            <person name="Stumpf M.P."/>
            <person name="Sudbery P.E."/>
            <person name="Srikantha T."/>
            <person name="Zeng Q."/>
            <person name="Berman J."/>
            <person name="Berriman M."/>
            <person name="Heitman J."/>
            <person name="Gow N.A."/>
            <person name="Lorenz M.C."/>
            <person name="Birren B.W."/>
            <person name="Kellis M."/>
            <person name="Cuomo C.A."/>
        </authorList>
    </citation>
    <scope>NUCLEOTIDE SEQUENCE [LARGE SCALE GENOMIC DNA]</scope>
    <source>
        <strain evidence="2">ATCC 6260 / CBS 566 / DSM 6381 / JCM 1539 / NBRC 10279 / NRRL Y-324</strain>
    </source>
</reference>
<sequence length="235" mass="26974">MHVSLNRTSLHIDSYRCIHQYKRGIFSILFQTQWYTVCPHSPARALSWSNCKLHLYYKASGFRPRHHIHIFHPRWIARSRVRPGDGRGNISFDDYGMLTSGGGPKFKYIVLATIVWHSAYSSCIRIDNWWTAAIVGCSANRVPDPVYNPLWRRGRENVCGVAKCVVSGCASYGSQCRRNSWSANRWKYLEICVRFLVYCGTWCVYLGNSQMQIANIIMVVCHCVGVWVRSIVCSA</sequence>
<dbReference type="Proteomes" id="UP000001997">
    <property type="component" value="Unassembled WGS sequence"/>
</dbReference>
<keyword evidence="2" id="KW-1185">Reference proteome</keyword>
<dbReference type="InParanoid" id="A5DDS1"/>
<evidence type="ECO:0000313" key="1">
    <source>
        <dbReference type="EMBL" id="EDK37324.2"/>
    </source>
</evidence>
<accession>A5DDS1</accession>
<dbReference type="VEuPathDB" id="FungiDB:PGUG_01422"/>
<protein>
    <submittedName>
        <fullName evidence="1">Uncharacterized protein</fullName>
    </submittedName>
</protein>
<evidence type="ECO:0000313" key="2">
    <source>
        <dbReference type="Proteomes" id="UP000001997"/>
    </source>
</evidence>
<organism evidence="1 2">
    <name type="scientific">Meyerozyma guilliermondii (strain ATCC 6260 / CBS 566 / DSM 6381 / JCM 1539 / NBRC 10279 / NRRL Y-324)</name>
    <name type="common">Yeast</name>
    <name type="synonym">Candida guilliermondii</name>
    <dbReference type="NCBI Taxonomy" id="294746"/>
    <lineage>
        <taxon>Eukaryota</taxon>
        <taxon>Fungi</taxon>
        <taxon>Dikarya</taxon>
        <taxon>Ascomycota</taxon>
        <taxon>Saccharomycotina</taxon>
        <taxon>Pichiomycetes</taxon>
        <taxon>Debaryomycetaceae</taxon>
        <taxon>Meyerozyma</taxon>
    </lineage>
</organism>